<name>A0A238K381_9RHOB</name>
<dbReference type="SUPFAM" id="SSF55681">
    <property type="entry name" value="Class II aaRS and biotin synthetases"/>
    <property type="match status" value="1"/>
</dbReference>
<reference evidence="6 7" key="1">
    <citation type="submission" date="2017-05" db="EMBL/GenBank/DDBJ databases">
        <authorList>
            <person name="Song R."/>
            <person name="Chenine A.L."/>
            <person name="Ruprecht R.M."/>
        </authorList>
    </citation>
    <scope>NUCLEOTIDE SEQUENCE [LARGE SCALE GENOMIC DNA]</scope>
    <source>
        <strain evidence="6 7">CECT 8898</strain>
    </source>
</reference>
<dbReference type="Pfam" id="PF02237">
    <property type="entry name" value="BPL_C"/>
    <property type="match status" value="1"/>
</dbReference>
<dbReference type="EC" id="6.3.4.15" evidence="3"/>
<keyword evidence="2" id="KW-0092">Biotin</keyword>
<dbReference type="AlphaFoldDB" id="A0A238K381"/>
<sequence length="248" mass="26272">MTDWPEGYGRRVLDEVDSTNAEAARIAAGLAGPEWILALRQTAARGRRGRPWVNPEGNFAATLVMPMSEPPDHAALRSFVAALALYDALEAVIGTRAGLSLKWPNDVLLNGGKLAGILLESAGGPRGWLAIGVGVNLLAAPDAAQVEPGAVPPVSLLVETGVRVTPERFLDALAASFARHETTLATYGFDPLRRLWLDRAARLGEGVTARTLRDSVSGVFETVDASGQLVLKTPKGRVSIAAADIFFE</sequence>
<dbReference type="InterPro" id="IPR004143">
    <property type="entry name" value="BPL_LPL_catalytic"/>
</dbReference>
<dbReference type="Gene3D" id="2.30.30.100">
    <property type="match status" value="1"/>
</dbReference>
<dbReference type="Gene3D" id="3.30.930.10">
    <property type="entry name" value="Bira Bifunctional Protein, Domain 2"/>
    <property type="match status" value="1"/>
</dbReference>
<dbReference type="RefSeq" id="WP_094019773.1">
    <property type="nucleotide sequence ID" value="NZ_FXYF01000002.1"/>
</dbReference>
<evidence type="ECO:0000256" key="1">
    <source>
        <dbReference type="ARBA" id="ARBA00022598"/>
    </source>
</evidence>
<evidence type="ECO:0000313" key="7">
    <source>
        <dbReference type="Proteomes" id="UP000207598"/>
    </source>
</evidence>
<dbReference type="GO" id="GO:0005737">
    <property type="term" value="C:cytoplasm"/>
    <property type="evidence" value="ECO:0007669"/>
    <property type="project" value="TreeGrafter"/>
</dbReference>
<evidence type="ECO:0000259" key="5">
    <source>
        <dbReference type="PROSITE" id="PS51733"/>
    </source>
</evidence>
<dbReference type="Proteomes" id="UP000207598">
    <property type="component" value="Unassembled WGS sequence"/>
</dbReference>
<dbReference type="PANTHER" id="PTHR12835:SF5">
    <property type="entry name" value="BIOTIN--PROTEIN LIGASE"/>
    <property type="match status" value="1"/>
</dbReference>
<dbReference type="OrthoDB" id="9807064at2"/>
<dbReference type="PANTHER" id="PTHR12835">
    <property type="entry name" value="BIOTIN PROTEIN LIGASE"/>
    <property type="match status" value="1"/>
</dbReference>
<accession>A0A238K381</accession>
<evidence type="ECO:0000256" key="2">
    <source>
        <dbReference type="ARBA" id="ARBA00023267"/>
    </source>
</evidence>
<evidence type="ECO:0000313" key="6">
    <source>
        <dbReference type="EMBL" id="SMX36562.1"/>
    </source>
</evidence>
<keyword evidence="7" id="KW-1185">Reference proteome</keyword>
<evidence type="ECO:0000256" key="4">
    <source>
        <dbReference type="ARBA" id="ARBA00047846"/>
    </source>
</evidence>
<dbReference type="InterPro" id="IPR003142">
    <property type="entry name" value="BPL_C"/>
</dbReference>
<keyword evidence="1 6" id="KW-0436">Ligase</keyword>
<protein>
    <recommendedName>
        <fullName evidence="3">biotin--[biotin carboxyl-carrier protein] ligase</fullName>
        <ecNumber evidence="3">6.3.4.15</ecNumber>
    </recommendedName>
</protein>
<comment type="catalytic activity">
    <reaction evidence="4">
        <text>biotin + L-lysyl-[protein] + ATP = N(6)-biotinyl-L-lysyl-[protein] + AMP + diphosphate + H(+)</text>
        <dbReference type="Rhea" id="RHEA:11756"/>
        <dbReference type="Rhea" id="RHEA-COMP:9752"/>
        <dbReference type="Rhea" id="RHEA-COMP:10505"/>
        <dbReference type="ChEBI" id="CHEBI:15378"/>
        <dbReference type="ChEBI" id="CHEBI:29969"/>
        <dbReference type="ChEBI" id="CHEBI:30616"/>
        <dbReference type="ChEBI" id="CHEBI:33019"/>
        <dbReference type="ChEBI" id="CHEBI:57586"/>
        <dbReference type="ChEBI" id="CHEBI:83144"/>
        <dbReference type="ChEBI" id="CHEBI:456215"/>
        <dbReference type="EC" id="6.3.4.15"/>
    </reaction>
</comment>
<dbReference type="InterPro" id="IPR045864">
    <property type="entry name" value="aa-tRNA-synth_II/BPL/LPL"/>
</dbReference>
<evidence type="ECO:0000256" key="3">
    <source>
        <dbReference type="ARBA" id="ARBA00024227"/>
    </source>
</evidence>
<organism evidence="6 7">
    <name type="scientific">Maliponia aquimaris</name>
    <dbReference type="NCBI Taxonomy" id="1673631"/>
    <lineage>
        <taxon>Bacteria</taxon>
        <taxon>Pseudomonadati</taxon>
        <taxon>Pseudomonadota</taxon>
        <taxon>Alphaproteobacteria</taxon>
        <taxon>Rhodobacterales</taxon>
        <taxon>Paracoccaceae</taxon>
        <taxon>Maliponia</taxon>
    </lineage>
</organism>
<proteinExistence type="predicted"/>
<dbReference type="GO" id="GO:0004077">
    <property type="term" value="F:biotin--[biotin carboxyl-carrier protein] ligase activity"/>
    <property type="evidence" value="ECO:0007669"/>
    <property type="project" value="UniProtKB-EC"/>
</dbReference>
<feature type="domain" description="BPL/LPL catalytic" evidence="5">
    <location>
        <begin position="11"/>
        <end position="185"/>
    </location>
</feature>
<dbReference type="EMBL" id="FXYF01000002">
    <property type="protein sequence ID" value="SMX36562.1"/>
    <property type="molecule type" value="Genomic_DNA"/>
</dbReference>
<dbReference type="Pfam" id="PF03099">
    <property type="entry name" value="BPL_LplA_LipB"/>
    <property type="match status" value="1"/>
</dbReference>
<dbReference type="PROSITE" id="PS51733">
    <property type="entry name" value="BPL_LPL_CATALYTIC"/>
    <property type="match status" value="1"/>
</dbReference>
<gene>
    <name evidence="6" type="primary">birA</name>
    <name evidence="6" type="ORF">MAA8898_00912</name>
</gene>
<dbReference type="CDD" id="cd16442">
    <property type="entry name" value="BPL"/>
    <property type="match status" value="1"/>
</dbReference>
<dbReference type="NCBIfam" id="TIGR00121">
    <property type="entry name" value="birA_ligase"/>
    <property type="match status" value="1"/>
</dbReference>
<dbReference type="InterPro" id="IPR004408">
    <property type="entry name" value="Biotin_CoA_COase_ligase"/>
</dbReference>